<comment type="caution">
    <text evidence="2">The sequence shown here is derived from an EMBL/GenBank/DDBJ whole genome shotgun (WGS) entry which is preliminary data.</text>
</comment>
<keyword evidence="3" id="KW-1185">Reference proteome</keyword>
<evidence type="ECO:0000313" key="3">
    <source>
        <dbReference type="Proteomes" id="UP000615026"/>
    </source>
</evidence>
<proteinExistence type="predicted"/>
<dbReference type="GO" id="GO:0003677">
    <property type="term" value="F:DNA binding"/>
    <property type="evidence" value="ECO:0007669"/>
    <property type="project" value="UniProtKB-KW"/>
</dbReference>
<sequence>MTLTIRERSQNVADCIKRNATQGIASIATTLGISKSSVHRHQQAIARRNQHPESDLWETAAGSAWLLRLVVGVIYHFGIKHGVGAESLSTFFKAVHLDTHVGSSASTLRHLKHRLYEAIVAYESAQAEQCQPVNKPGICLGGDETFFGLPILVLVELASGFIFTEVECENRRYDTWLKQTETWWHQTQWQCHFMVSDGARALVKLALSGLGTVSVADLFHAMRALGRPIGRALGRQLAQLDKQVDKLQHQLDQTTDKAKQQTLNSQLESLTRQHQQLEQDQHTYHRALADISQTVHPFTLDTAQWQFFEGLTTQLAVPLSTLSKLARLYGGDTAQKVIATFQAQIPHLATGIHAWWQWVIQALATETQEIDIQNWVLTALLPWVYWGQQADKTRQPHLKSRYQQATSDAYDLLMAQTMTLQMDDPQRQHWVQWCQWMCTKYQRTSSAVEGRNGYLSQRHHVNRGFSHQSLKVLTIIHNFDLKRPDGTTAAQRLFGQPFPDLFEWILSTIDELPMPRRSSKAHQAQPLHAELFPA</sequence>
<dbReference type="RefSeq" id="WP_193992961.1">
    <property type="nucleotide sequence ID" value="NZ_JADEXP010000070.1"/>
</dbReference>
<dbReference type="Proteomes" id="UP000615026">
    <property type="component" value="Unassembled WGS sequence"/>
</dbReference>
<accession>A0A928ZTC1</accession>
<dbReference type="InterPro" id="IPR045650">
    <property type="entry name" value="DUF6399"/>
</dbReference>
<dbReference type="AlphaFoldDB" id="A0A928ZTC1"/>
<dbReference type="Pfam" id="PF19936">
    <property type="entry name" value="DUF6399"/>
    <property type="match status" value="1"/>
</dbReference>
<name>A0A928ZTC1_LEPEC</name>
<evidence type="ECO:0000313" key="2">
    <source>
        <dbReference type="EMBL" id="MBE9066986.1"/>
    </source>
</evidence>
<feature type="coiled-coil region" evidence="1">
    <location>
        <begin position="230"/>
        <end position="287"/>
    </location>
</feature>
<reference evidence="2" key="1">
    <citation type="submission" date="2020-10" db="EMBL/GenBank/DDBJ databases">
        <authorList>
            <person name="Castelo-Branco R."/>
            <person name="Eusebio N."/>
            <person name="Adriana R."/>
            <person name="Vieira A."/>
            <person name="Brugerolle De Fraissinette N."/>
            <person name="Rezende De Castro R."/>
            <person name="Schneider M.P."/>
            <person name="Vasconcelos V."/>
            <person name="Leao P.N."/>
        </authorList>
    </citation>
    <scope>NUCLEOTIDE SEQUENCE</scope>
    <source>
        <strain evidence="2">LEGE 11479</strain>
    </source>
</reference>
<evidence type="ECO:0000256" key="1">
    <source>
        <dbReference type="SAM" id="Coils"/>
    </source>
</evidence>
<organism evidence="2 3">
    <name type="scientific">Leptolyngbya cf. ectocarpi LEGE 11479</name>
    <dbReference type="NCBI Taxonomy" id="1828722"/>
    <lineage>
        <taxon>Bacteria</taxon>
        <taxon>Bacillati</taxon>
        <taxon>Cyanobacteriota</taxon>
        <taxon>Cyanophyceae</taxon>
        <taxon>Leptolyngbyales</taxon>
        <taxon>Leptolyngbyaceae</taxon>
        <taxon>Leptolyngbya group</taxon>
        <taxon>Leptolyngbya</taxon>
    </lineage>
</organism>
<gene>
    <name evidence="2" type="ORF">IQ260_09995</name>
</gene>
<protein>
    <submittedName>
        <fullName evidence="2">DNA-binding protein</fullName>
    </submittedName>
</protein>
<keyword evidence="1" id="KW-0175">Coiled coil</keyword>
<dbReference type="EMBL" id="JADEXP010000070">
    <property type="protein sequence ID" value="MBE9066986.1"/>
    <property type="molecule type" value="Genomic_DNA"/>
</dbReference>
<keyword evidence="2" id="KW-0238">DNA-binding</keyword>